<dbReference type="EMBL" id="CAFAAP010000006">
    <property type="protein sequence ID" value="CAB4793410.1"/>
    <property type="molecule type" value="Genomic_DNA"/>
</dbReference>
<dbReference type="GO" id="GO:0008360">
    <property type="term" value="P:regulation of cell shape"/>
    <property type="evidence" value="ECO:0007669"/>
    <property type="project" value="UniProtKB-KW"/>
</dbReference>
<evidence type="ECO:0000313" key="8">
    <source>
        <dbReference type="EMBL" id="CAB4532192.1"/>
    </source>
</evidence>
<evidence type="ECO:0000256" key="4">
    <source>
        <dbReference type="ARBA" id="ARBA00023186"/>
    </source>
</evidence>
<keyword evidence="1" id="KW-0963">Cytoplasm</keyword>
<dbReference type="PANTHER" id="PTHR35800">
    <property type="entry name" value="PROTEIN JAG"/>
    <property type="match status" value="1"/>
</dbReference>
<evidence type="ECO:0000256" key="2">
    <source>
        <dbReference type="ARBA" id="ARBA00022884"/>
    </source>
</evidence>
<dbReference type="InterPro" id="IPR038008">
    <property type="entry name" value="Jag_KH"/>
</dbReference>
<gene>
    <name evidence="8" type="ORF">UFOPK1353_00400</name>
    <name evidence="9" type="ORF">UFOPK1826_01433</name>
    <name evidence="10" type="ORF">UFOPK2292_00390</name>
    <name evidence="11" type="ORF">UFOPK3026_00084</name>
    <name evidence="12" type="ORF">UFOPK4020_00187</name>
    <name evidence="13" type="ORF">UFOPK4345_00062</name>
</gene>
<evidence type="ECO:0000313" key="11">
    <source>
        <dbReference type="EMBL" id="CAB4793410.1"/>
    </source>
</evidence>
<evidence type="ECO:0000256" key="3">
    <source>
        <dbReference type="ARBA" id="ARBA00022960"/>
    </source>
</evidence>
<dbReference type="InterPro" id="IPR038247">
    <property type="entry name" value="Jag_N_dom_sf"/>
</dbReference>
<protein>
    <submittedName>
        <fullName evidence="10">Unannotated protein</fullName>
    </submittedName>
</protein>
<dbReference type="Gene3D" id="3.30.300.20">
    <property type="match status" value="1"/>
</dbReference>
<dbReference type="Gene3D" id="3.30.30.80">
    <property type="entry name" value="probable RNA-binding protein from clostridium symbiosum atcc 14940"/>
    <property type="match status" value="1"/>
</dbReference>
<dbReference type="SMART" id="SM01245">
    <property type="entry name" value="Jag_N"/>
    <property type="match status" value="1"/>
</dbReference>
<organism evidence="10">
    <name type="scientific">freshwater metagenome</name>
    <dbReference type="NCBI Taxonomy" id="449393"/>
    <lineage>
        <taxon>unclassified sequences</taxon>
        <taxon>metagenomes</taxon>
        <taxon>ecological metagenomes</taxon>
    </lineage>
</organism>
<dbReference type="EMBL" id="CAEZUN010000234">
    <property type="protein sequence ID" value="CAB4613753.1"/>
    <property type="molecule type" value="Genomic_DNA"/>
</dbReference>
<evidence type="ECO:0000256" key="5">
    <source>
        <dbReference type="ARBA" id="ARBA00023316"/>
    </source>
</evidence>
<evidence type="ECO:0000256" key="6">
    <source>
        <dbReference type="SAM" id="MobiDB-lite"/>
    </source>
</evidence>
<dbReference type="GO" id="GO:0071555">
    <property type="term" value="P:cell wall organization"/>
    <property type="evidence" value="ECO:0007669"/>
    <property type="project" value="UniProtKB-KW"/>
</dbReference>
<dbReference type="Pfam" id="PF14804">
    <property type="entry name" value="Jag_N"/>
    <property type="match status" value="1"/>
</dbReference>
<dbReference type="AlphaFoldDB" id="A0A6J6LQ24"/>
<feature type="region of interest" description="Disordered" evidence="6">
    <location>
        <begin position="37"/>
        <end position="138"/>
    </location>
</feature>
<dbReference type="PROSITE" id="PS51061">
    <property type="entry name" value="R3H"/>
    <property type="match status" value="1"/>
</dbReference>
<keyword evidence="3" id="KW-0133">Cell shape</keyword>
<dbReference type="CDD" id="cd02414">
    <property type="entry name" value="KH-II_Jag"/>
    <property type="match status" value="1"/>
</dbReference>
<keyword evidence="5" id="KW-0961">Cell wall biogenesis/degradation</keyword>
<dbReference type="InterPro" id="IPR039247">
    <property type="entry name" value="KhpB"/>
</dbReference>
<evidence type="ECO:0000313" key="12">
    <source>
        <dbReference type="EMBL" id="CAB4989648.1"/>
    </source>
</evidence>
<proteinExistence type="inferred from homology"/>
<feature type="compositionally biased region" description="Basic and acidic residues" evidence="6">
    <location>
        <begin position="62"/>
        <end position="128"/>
    </location>
</feature>
<evidence type="ECO:0000259" key="7">
    <source>
        <dbReference type="PROSITE" id="PS51061"/>
    </source>
</evidence>
<dbReference type="PANTHER" id="PTHR35800:SF1">
    <property type="entry name" value="RNA-BINDING PROTEIN KHPB"/>
    <property type="match status" value="1"/>
</dbReference>
<dbReference type="CDD" id="cd02644">
    <property type="entry name" value="R3H_jag"/>
    <property type="match status" value="1"/>
</dbReference>
<feature type="domain" description="R3H" evidence="7">
    <location>
        <begin position="220"/>
        <end position="286"/>
    </location>
</feature>
<dbReference type="InterPro" id="IPR036867">
    <property type="entry name" value="R3H_dom_sf"/>
</dbReference>
<dbReference type="SUPFAM" id="SSF82708">
    <property type="entry name" value="R3H domain"/>
    <property type="match status" value="1"/>
</dbReference>
<evidence type="ECO:0000313" key="10">
    <source>
        <dbReference type="EMBL" id="CAB4663138.1"/>
    </source>
</evidence>
<dbReference type="Pfam" id="PF01424">
    <property type="entry name" value="R3H"/>
    <property type="match status" value="1"/>
</dbReference>
<dbReference type="InterPro" id="IPR034079">
    <property type="entry name" value="R3H_KhpB"/>
</dbReference>
<keyword evidence="2" id="KW-0694">RNA-binding</keyword>
<dbReference type="EMBL" id="CAFBOV010000021">
    <property type="protein sequence ID" value="CAB4989648.1"/>
    <property type="molecule type" value="Genomic_DNA"/>
</dbReference>
<evidence type="ECO:0000313" key="13">
    <source>
        <dbReference type="EMBL" id="CAB5058046.1"/>
    </source>
</evidence>
<dbReference type="EMBL" id="CAEZSE010000045">
    <property type="protein sequence ID" value="CAB4532192.1"/>
    <property type="molecule type" value="Genomic_DNA"/>
</dbReference>
<evidence type="ECO:0000313" key="9">
    <source>
        <dbReference type="EMBL" id="CAB4613753.1"/>
    </source>
</evidence>
<dbReference type="SMART" id="SM00393">
    <property type="entry name" value="R3H"/>
    <property type="match status" value="1"/>
</dbReference>
<dbReference type="HAMAP" id="MF_00867">
    <property type="entry name" value="KhpB"/>
    <property type="match status" value="1"/>
</dbReference>
<dbReference type="InterPro" id="IPR032782">
    <property type="entry name" value="KhpB_N"/>
</dbReference>
<reference evidence="10" key="1">
    <citation type="submission" date="2020-05" db="EMBL/GenBank/DDBJ databases">
        <authorList>
            <person name="Chiriac C."/>
            <person name="Salcher M."/>
            <person name="Ghai R."/>
            <person name="Kavagutti S V."/>
        </authorList>
    </citation>
    <scope>NUCLEOTIDE SEQUENCE</scope>
</reference>
<dbReference type="GO" id="GO:0003723">
    <property type="term" value="F:RNA binding"/>
    <property type="evidence" value="ECO:0007669"/>
    <property type="project" value="UniProtKB-KW"/>
</dbReference>
<dbReference type="NCBIfam" id="NF041568">
    <property type="entry name" value="Jag_EloR"/>
    <property type="match status" value="1"/>
</dbReference>
<dbReference type="InterPro" id="IPR015946">
    <property type="entry name" value="KH_dom-like_a/b"/>
</dbReference>
<dbReference type="InterPro" id="IPR001374">
    <property type="entry name" value="R3H_dom"/>
</dbReference>
<dbReference type="EMBL" id="CAEZWU010000041">
    <property type="protein sequence ID" value="CAB4663138.1"/>
    <property type="molecule type" value="Genomic_DNA"/>
</dbReference>
<sequence>MEWVETTAETIDDAKALALDRLGVDDGDAEFEIVEEPKAGLFGRTRGEARVRARIKPNSVRAKADRRDRRGKPTTDRAARPSTTRNERSSRPERTERNDRGPRPERGSRSPRPERSNRSEAPRERTPRAELPPVDPTTVSDVATTFLQGLVTAAGLKGSVSSKVEGENIDIDVLGDDLNFLVGTKGATLLALQDLTRVVSQRRLGDHETRLRVDVAGYREKRREALSRFALKVAADVKTSGQARALEPMNSSDRKIVHDALVDSEGIATRSEGTDPFRRVVVALASTLESSTEFDDSDDSDDSSES</sequence>
<accession>A0A6J6LQ24</accession>
<dbReference type="EMBL" id="CAFBQV010000004">
    <property type="protein sequence ID" value="CAB5058046.1"/>
    <property type="molecule type" value="Genomic_DNA"/>
</dbReference>
<dbReference type="Gene3D" id="3.30.1370.50">
    <property type="entry name" value="R3H-like domain"/>
    <property type="match status" value="1"/>
</dbReference>
<evidence type="ECO:0000256" key="1">
    <source>
        <dbReference type="ARBA" id="ARBA00022490"/>
    </source>
</evidence>
<name>A0A6J6LQ24_9ZZZZ</name>
<keyword evidence="4" id="KW-0143">Chaperone</keyword>